<dbReference type="InterPro" id="IPR029058">
    <property type="entry name" value="AB_hydrolase_fold"/>
</dbReference>
<organism evidence="5 6">
    <name type="scientific">Phenylobacterium deserti</name>
    <dbReference type="NCBI Taxonomy" id="1914756"/>
    <lineage>
        <taxon>Bacteria</taxon>
        <taxon>Pseudomonadati</taxon>
        <taxon>Pseudomonadota</taxon>
        <taxon>Alphaproteobacteria</taxon>
        <taxon>Caulobacterales</taxon>
        <taxon>Caulobacteraceae</taxon>
        <taxon>Phenylobacterium</taxon>
    </lineage>
</organism>
<protein>
    <recommendedName>
        <fullName evidence="3">Carboxylic ester hydrolase</fullName>
        <ecNumber evidence="3">3.1.1.-</ecNumber>
    </recommendedName>
</protein>
<dbReference type="InterPro" id="IPR019819">
    <property type="entry name" value="Carboxylesterase_B_CS"/>
</dbReference>
<dbReference type="InterPro" id="IPR050309">
    <property type="entry name" value="Type-B_Carboxylest/Lipase"/>
</dbReference>
<accession>A0A328ARG1</accession>
<dbReference type="RefSeq" id="WP_111513340.1">
    <property type="nucleotide sequence ID" value="NZ_QFYR01000001.1"/>
</dbReference>
<dbReference type="PROSITE" id="PS00122">
    <property type="entry name" value="CARBOXYLESTERASE_B_1"/>
    <property type="match status" value="1"/>
</dbReference>
<dbReference type="AlphaFoldDB" id="A0A328ARG1"/>
<dbReference type="Gene3D" id="3.40.50.1820">
    <property type="entry name" value="alpha/beta hydrolase"/>
    <property type="match status" value="1"/>
</dbReference>
<dbReference type="SUPFAM" id="SSF53474">
    <property type="entry name" value="alpha/beta-Hydrolases"/>
    <property type="match status" value="1"/>
</dbReference>
<keyword evidence="2 3" id="KW-0378">Hydrolase</keyword>
<feature type="chain" id="PRO_5016191046" description="Carboxylic ester hydrolase" evidence="3">
    <location>
        <begin position="23"/>
        <end position="524"/>
    </location>
</feature>
<proteinExistence type="inferred from homology"/>
<name>A0A328ARG1_9CAUL</name>
<dbReference type="InterPro" id="IPR019826">
    <property type="entry name" value="Carboxylesterase_B_AS"/>
</dbReference>
<dbReference type="EC" id="3.1.1.-" evidence="3"/>
<dbReference type="OrthoDB" id="9775851at2"/>
<keyword evidence="6" id="KW-1185">Reference proteome</keyword>
<evidence type="ECO:0000256" key="3">
    <source>
        <dbReference type="RuleBase" id="RU361235"/>
    </source>
</evidence>
<evidence type="ECO:0000313" key="6">
    <source>
        <dbReference type="Proteomes" id="UP000249725"/>
    </source>
</evidence>
<comment type="similarity">
    <text evidence="1 3">Belongs to the type-B carboxylesterase/lipase family.</text>
</comment>
<dbReference type="PANTHER" id="PTHR11559">
    <property type="entry name" value="CARBOXYLESTERASE"/>
    <property type="match status" value="1"/>
</dbReference>
<comment type="caution">
    <text evidence="5">The sequence shown here is derived from an EMBL/GenBank/DDBJ whole genome shotgun (WGS) entry which is preliminary data.</text>
</comment>
<reference evidence="6" key="1">
    <citation type="submission" date="2018-05" db="EMBL/GenBank/DDBJ databases">
        <authorList>
            <person name="Li X."/>
        </authorList>
    </citation>
    <scope>NUCLEOTIDE SEQUENCE [LARGE SCALE GENOMIC DNA]</scope>
    <source>
        <strain evidence="6">YIM 73061</strain>
    </source>
</reference>
<sequence>MEITRRTAAGVLAASFAAPAAAAQSGAAESPVARTRHGQVRGYLDGGVKVFKGVRYGADTTGRRFMPAQPPKPWRGVIDATDYGPASPQPDRNAGPTSEDCLFLNVWTPALRDGAKRPVMFYIHGGAYANGSGSSPLYDGVRLARRGDVVVVTVNHRLNAFGYAYLPRLVPQLTDSGNVGQLDLVLALQWVRDNIAEFGGDPSNVMVFGQSGGGAKIATIMAMPSAAGLFHRAATMSGQQVTASGPGNATRRTLAWLEALKLKPEQARELAILPAERLVEALSAEDPVLGFGGLYFGPVLDERSLKRHPFYPDAPAQSARIPMIIGNTRDETRAFLGGDPKNFALTWDDLPGKLSQANMRVDIDPATVIAEYRRLYPAYSPSDVLFAATTAARSWRGAIIELEERAKAGHPTWAYQLDWATPRDGGRFGAPHASDIQLVFDNIAKPGATAEGPTAQPMADQMSEAFIAFARTGDPNCAAIPRWDAFTLPRRATMVFDVPSKLVDDPRGAERRLFEKVPFVQAGT</sequence>
<dbReference type="Proteomes" id="UP000249725">
    <property type="component" value="Unassembled WGS sequence"/>
</dbReference>
<feature type="domain" description="Carboxylesterase type B" evidence="4">
    <location>
        <begin position="30"/>
        <end position="494"/>
    </location>
</feature>
<evidence type="ECO:0000259" key="4">
    <source>
        <dbReference type="Pfam" id="PF00135"/>
    </source>
</evidence>
<dbReference type="EMBL" id="QFYR01000001">
    <property type="protein sequence ID" value="RAK56895.1"/>
    <property type="molecule type" value="Genomic_DNA"/>
</dbReference>
<feature type="signal peptide" evidence="3">
    <location>
        <begin position="1"/>
        <end position="22"/>
    </location>
</feature>
<dbReference type="GO" id="GO:0016787">
    <property type="term" value="F:hydrolase activity"/>
    <property type="evidence" value="ECO:0007669"/>
    <property type="project" value="UniProtKB-KW"/>
</dbReference>
<dbReference type="InterPro" id="IPR002018">
    <property type="entry name" value="CarbesteraseB"/>
</dbReference>
<gene>
    <name evidence="5" type="ORF">DJ018_02695</name>
</gene>
<dbReference type="PROSITE" id="PS00941">
    <property type="entry name" value="CARBOXYLESTERASE_B_2"/>
    <property type="match status" value="1"/>
</dbReference>
<evidence type="ECO:0000256" key="1">
    <source>
        <dbReference type="ARBA" id="ARBA00005964"/>
    </source>
</evidence>
<dbReference type="Pfam" id="PF00135">
    <property type="entry name" value="COesterase"/>
    <property type="match status" value="1"/>
</dbReference>
<keyword evidence="3" id="KW-0732">Signal</keyword>
<evidence type="ECO:0000256" key="2">
    <source>
        <dbReference type="ARBA" id="ARBA00022801"/>
    </source>
</evidence>
<evidence type="ECO:0000313" key="5">
    <source>
        <dbReference type="EMBL" id="RAK56895.1"/>
    </source>
</evidence>